<feature type="compositionally biased region" description="Basic and acidic residues" evidence="1">
    <location>
        <begin position="217"/>
        <end position="226"/>
    </location>
</feature>
<keyword evidence="2" id="KW-0812">Transmembrane</keyword>
<evidence type="ECO:0000313" key="3">
    <source>
        <dbReference type="EMBL" id="KAF8478161.1"/>
    </source>
</evidence>
<dbReference type="EMBL" id="WHVB01000012">
    <property type="protein sequence ID" value="KAF8478161.1"/>
    <property type="molecule type" value="Genomic_DNA"/>
</dbReference>
<dbReference type="OrthoDB" id="5427664at2759"/>
<feature type="transmembrane region" description="Helical" evidence="2">
    <location>
        <begin position="107"/>
        <end position="130"/>
    </location>
</feature>
<evidence type="ECO:0000313" key="4">
    <source>
        <dbReference type="Proteomes" id="UP000759537"/>
    </source>
</evidence>
<organism evidence="3 4">
    <name type="scientific">Russula ochroleuca</name>
    <dbReference type="NCBI Taxonomy" id="152965"/>
    <lineage>
        <taxon>Eukaryota</taxon>
        <taxon>Fungi</taxon>
        <taxon>Dikarya</taxon>
        <taxon>Basidiomycota</taxon>
        <taxon>Agaricomycotina</taxon>
        <taxon>Agaricomycetes</taxon>
        <taxon>Russulales</taxon>
        <taxon>Russulaceae</taxon>
        <taxon>Russula</taxon>
    </lineage>
</organism>
<feature type="transmembrane region" description="Helical" evidence="2">
    <location>
        <begin position="289"/>
        <end position="311"/>
    </location>
</feature>
<feature type="transmembrane region" description="Helical" evidence="2">
    <location>
        <begin position="51"/>
        <end position="71"/>
    </location>
</feature>
<feature type="transmembrane region" description="Helical" evidence="2">
    <location>
        <begin position="232"/>
        <end position="256"/>
    </location>
</feature>
<keyword evidence="2" id="KW-0472">Membrane</keyword>
<feature type="region of interest" description="Disordered" evidence="1">
    <location>
        <begin position="326"/>
        <end position="357"/>
    </location>
</feature>
<comment type="caution">
    <text evidence="3">The sequence shown here is derived from an EMBL/GenBank/DDBJ whole genome shotgun (WGS) entry which is preliminary data.</text>
</comment>
<feature type="transmembrane region" description="Helical" evidence="2">
    <location>
        <begin position="166"/>
        <end position="191"/>
    </location>
</feature>
<name>A0A9P5T7P7_9AGAM</name>
<feature type="region of interest" description="Disordered" evidence="1">
    <location>
        <begin position="201"/>
        <end position="226"/>
    </location>
</feature>
<keyword evidence="2" id="KW-1133">Transmembrane helix</keyword>
<accession>A0A9P5T7P7</accession>
<feature type="transmembrane region" description="Helical" evidence="2">
    <location>
        <begin position="77"/>
        <end position="95"/>
    </location>
</feature>
<proteinExistence type="predicted"/>
<protein>
    <submittedName>
        <fullName evidence="3">Uncharacterized protein</fullName>
    </submittedName>
</protein>
<evidence type="ECO:0000256" key="2">
    <source>
        <dbReference type="SAM" id="Phobius"/>
    </source>
</evidence>
<dbReference type="Proteomes" id="UP000759537">
    <property type="component" value="Unassembled WGS sequence"/>
</dbReference>
<keyword evidence="4" id="KW-1185">Reference proteome</keyword>
<sequence>MSTPVCQASSQTINANTDVLGKGIRINFYYTMILLAIIPRTPNTEELLNSLYANAGISGFGLLLTAIIQTAMNQLSLFHALFILHILFFLGTGVSPMGKYHWTTSRVVMGVVMQFVSVVSFTAWGLYLWFNVKKIGSDPGCNVNDQIKYVIFFVTVKATEPWLKGLWIAALVLSAVGLMLSFGAKAVVLFAMRRMEQEERAEETNSIARRVTPTESPETRPQAETEQSEKQWYFHVSFPLLFSALYSTIMLELTIARNEAHLLQEPNGTTTNTGPGVVQIDDAWEFGQVLSIVMIFVNINEIIHFLFGYFGRRKIRLARKRQAQAEETARQGEGHSAPILYRSRGPSGSDVSARDQAPDKITSGYELQNLDKRNVEVSETIVASALESQYQPTGMLR</sequence>
<evidence type="ECO:0000256" key="1">
    <source>
        <dbReference type="SAM" id="MobiDB-lite"/>
    </source>
</evidence>
<reference evidence="3" key="2">
    <citation type="journal article" date="2020" name="Nat. Commun.">
        <title>Large-scale genome sequencing of mycorrhizal fungi provides insights into the early evolution of symbiotic traits.</title>
        <authorList>
            <person name="Miyauchi S."/>
            <person name="Kiss E."/>
            <person name="Kuo A."/>
            <person name="Drula E."/>
            <person name="Kohler A."/>
            <person name="Sanchez-Garcia M."/>
            <person name="Morin E."/>
            <person name="Andreopoulos B."/>
            <person name="Barry K.W."/>
            <person name="Bonito G."/>
            <person name="Buee M."/>
            <person name="Carver A."/>
            <person name="Chen C."/>
            <person name="Cichocki N."/>
            <person name="Clum A."/>
            <person name="Culley D."/>
            <person name="Crous P.W."/>
            <person name="Fauchery L."/>
            <person name="Girlanda M."/>
            <person name="Hayes R.D."/>
            <person name="Keri Z."/>
            <person name="LaButti K."/>
            <person name="Lipzen A."/>
            <person name="Lombard V."/>
            <person name="Magnuson J."/>
            <person name="Maillard F."/>
            <person name="Murat C."/>
            <person name="Nolan M."/>
            <person name="Ohm R.A."/>
            <person name="Pangilinan J."/>
            <person name="Pereira M.F."/>
            <person name="Perotto S."/>
            <person name="Peter M."/>
            <person name="Pfister S."/>
            <person name="Riley R."/>
            <person name="Sitrit Y."/>
            <person name="Stielow J.B."/>
            <person name="Szollosi G."/>
            <person name="Zifcakova L."/>
            <person name="Stursova M."/>
            <person name="Spatafora J.W."/>
            <person name="Tedersoo L."/>
            <person name="Vaario L.M."/>
            <person name="Yamada A."/>
            <person name="Yan M."/>
            <person name="Wang P."/>
            <person name="Xu J."/>
            <person name="Bruns T."/>
            <person name="Baldrian P."/>
            <person name="Vilgalys R."/>
            <person name="Dunand C."/>
            <person name="Henrissat B."/>
            <person name="Grigoriev I.V."/>
            <person name="Hibbett D."/>
            <person name="Nagy L.G."/>
            <person name="Martin F.M."/>
        </authorList>
    </citation>
    <scope>NUCLEOTIDE SEQUENCE</scope>
    <source>
        <strain evidence="3">Prilba</strain>
    </source>
</reference>
<dbReference type="AlphaFoldDB" id="A0A9P5T7P7"/>
<reference evidence="3" key="1">
    <citation type="submission" date="2019-10" db="EMBL/GenBank/DDBJ databases">
        <authorList>
            <consortium name="DOE Joint Genome Institute"/>
            <person name="Kuo A."/>
            <person name="Miyauchi S."/>
            <person name="Kiss E."/>
            <person name="Drula E."/>
            <person name="Kohler A."/>
            <person name="Sanchez-Garcia M."/>
            <person name="Andreopoulos B."/>
            <person name="Barry K.W."/>
            <person name="Bonito G."/>
            <person name="Buee M."/>
            <person name="Carver A."/>
            <person name="Chen C."/>
            <person name="Cichocki N."/>
            <person name="Clum A."/>
            <person name="Culley D."/>
            <person name="Crous P.W."/>
            <person name="Fauchery L."/>
            <person name="Girlanda M."/>
            <person name="Hayes R."/>
            <person name="Keri Z."/>
            <person name="LaButti K."/>
            <person name="Lipzen A."/>
            <person name="Lombard V."/>
            <person name="Magnuson J."/>
            <person name="Maillard F."/>
            <person name="Morin E."/>
            <person name="Murat C."/>
            <person name="Nolan M."/>
            <person name="Ohm R."/>
            <person name="Pangilinan J."/>
            <person name="Pereira M."/>
            <person name="Perotto S."/>
            <person name="Peter M."/>
            <person name="Riley R."/>
            <person name="Sitrit Y."/>
            <person name="Stielow B."/>
            <person name="Szollosi G."/>
            <person name="Zifcakova L."/>
            <person name="Stursova M."/>
            <person name="Spatafora J.W."/>
            <person name="Tedersoo L."/>
            <person name="Vaario L.-M."/>
            <person name="Yamada A."/>
            <person name="Yan M."/>
            <person name="Wang P."/>
            <person name="Xu J."/>
            <person name="Bruns T."/>
            <person name="Baldrian P."/>
            <person name="Vilgalys R."/>
            <person name="Henrissat B."/>
            <person name="Grigoriev I.V."/>
            <person name="Hibbett D."/>
            <person name="Nagy L.G."/>
            <person name="Martin F.M."/>
        </authorList>
    </citation>
    <scope>NUCLEOTIDE SEQUENCE</scope>
    <source>
        <strain evidence="3">Prilba</strain>
    </source>
</reference>
<gene>
    <name evidence="3" type="ORF">DFH94DRAFT_754101</name>
</gene>